<dbReference type="GO" id="GO:0006865">
    <property type="term" value="P:amino acid transport"/>
    <property type="evidence" value="ECO:0007669"/>
    <property type="project" value="UniProtKB-KW"/>
</dbReference>
<keyword evidence="7" id="KW-1185">Reference proteome</keyword>
<dbReference type="Pfam" id="PF13458">
    <property type="entry name" value="Peripla_BP_6"/>
    <property type="match status" value="1"/>
</dbReference>
<evidence type="ECO:0000256" key="4">
    <source>
        <dbReference type="SAM" id="SignalP"/>
    </source>
</evidence>
<evidence type="ECO:0000256" key="3">
    <source>
        <dbReference type="ARBA" id="ARBA00022970"/>
    </source>
</evidence>
<name>A0A916XFN4_9HYPH</name>
<keyword evidence="3" id="KW-0029">Amino-acid transport</keyword>
<dbReference type="SUPFAM" id="SSF53822">
    <property type="entry name" value="Periplasmic binding protein-like I"/>
    <property type="match status" value="1"/>
</dbReference>
<reference evidence="6" key="2">
    <citation type="submission" date="2020-09" db="EMBL/GenBank/DDBJ databases">
        <authorList>
            <person name="Sun Q."/>
            <person name="Zhou Y."/>
        </authorList>
    </citation>
    <scope>NUCLEOTIDE SEQUENCE</scope>
    <source>
        <strain evidence="6">CGMCC 1.12919</strain>
    </source>
</reference>
<feature type="chain" id="PRO_5037940741" evidence="4">
    <location>
        <begin position="40"/>
        <end position="407"/>
    </location>
</feature>
<dbReference type="Gene3D" id="3.40.50.2300">
    <property type="match status" value="2"/>
</dbReference>
<dbReference type="PANTHER" id="PTHR30483:SF6">
    <property type="entry name" value="PERIPLASMIC BINDING PROTEIN OF ABC TRANSPORTER FOR NATURAL AMINO ACIDS"/>
    <property type="match status" value="1"/>
</dbReference>
<evidence type="ECO:0000313" key="7">
    <source>
        <dbReference type="Proteomes" id="UP000637002"/>
    </source>
</evidence>
<evidence type="ECO:0000256" key="1">
    <source>
        <dbReference type="ARBA" id="ARBA00010062"/>
    </source>
</evidence>
<keyword evidence="3" id="KW-0813">Transport</keyword>
<dbReference type="EMBL" id="BMGG01000005">
    <property type="protein sequence ID" value="GGC70026.1"/>
    <property type="molecule type" value="Genomic_DNA"/>
</dbReference>
<evidence type="ECO:0000256" key="2">
    <source>
        <dbReference type="ARBA" id="ARBA00022729"/>
    </source>
</evidence>
<keyword evidence="2 4" id="KW-0732">Signal</keyword>
<evidence type="ECO:0000259" key="5">
    <source>
        <dbReference type="Pfam" id="PF13458"/>
    </source>
</evidence>
<comment type="caution">
    <text evidence="6">The sequence shown here is derived from an EMBL/GenBank/DDBJ whole genome shotgun (WGS) entry which is preliminary data.</text>
</comment>
<dbReference type="InterPro" id="IPR028081">
    <property type="entry name" value="Leu-bd"/>
</dbReference>
<dbReference type="RefSeq" id="WP_244641998.1">
    <property type="nucleotide sequence ID" value="NZ_BMGG01000005.1"/>
</dbReference>
<dbReference type="PANTHER" id="PTHR30483">
    <property type="entry name" value="LEUCINE-SPECIFIC-BINDING PROTEIN"/>
    <property type="match status" value="1"/>
</dbReference>
<accession>A0A916XFN4</accession>
<dbReference type="AlphaFoldDB" id="A0A916XFN4"/>
<protein>
    <submittedName>
        <fullName evidence="6">ABC transporter substrate-binding protein</fullName>
    </submittedName>
</protein>
<reference evidence="6" key="1">
    <citation type="journal article" date="2014" name="Int. J. Syst. Evol. Microbiol.">
        <title>Complete genome sequence of Corynebacterium casei LMG S-19264T (=DSM 44701T), isolated from a smear-ripened cheese.</title>
        <authorList>
            <consortium name="US DOE Joint Genome Institute (JGI-PGF)"/>
            <person name="Walter F."/>
            <person name="Albersmeier A."/>
            <person name="Kalinowski J."/>
            <person name="Ruckert C."/>
        </authorList>
    </citation>
    <scope>NUCLEOTIDE SEQUENCE</scope>
    <source>
        <strain evidence="6">CGMCC 1.12919</strain>
    </source>
</reference>
<comment type="similarity">
    <text evidence="1">Belongs to the leucine-binding protein family.</text>
</comment>
<sequence>MTGMKFSQTCDRDRRVGGYGLHVAAAIVALAAASGAAQAQECQVKLGAMGPMSGGAAAWGLALRQGVEFVAAQANADGGVQVGDRKCRVSVMSYDSKYSAEGAASAANSMASDNIKLIIGPVGSPEATGAKPVAQRNGQITFNSSYAKDAIGPETPLAFHQLAGPAQWAPKIVAAAKQKFGIKSVVVVAPNDQGGTDVASVNAKAYEADGIRTKQEYYQRGTTNFAPLVTRIMNENPDAVDTASSPPADGATMVKQLLEAGYGGVFGRLGGPGTLEIIKAAGGVKELKNFYWLELVPTEDEKIVALQKDFKTVMKADAPNNTLLYTAAAAARMVLKAVTAAGTADDAPAVAKALHNLEPVDPYLGKGTWKGKAAFGIQQELVFPVGLGLIVDGKSLGVTAVDLADSK</sequence>
<proteinExistence type="inferred from homology"/>
<organism evidence="6 7">
    <name type="scientific">Chelatococcus reniformis</name>
    <dbReference type="NCBI Taxonomy" id="1494448"/>
    <lineage>
        <taxon>Bacteria</taxon>
        <taxon>Pseudomonadati</taxon>
        <taxon>Pseudomonadota</taxon>
        <taxon>Alphaproteobacteria</taxon>
        <taxon>Hyphomicrobiales</taxon>
        <taxon>Chelatococcaceae</taxon>
        <taxon>Chelatococcus</taxon>
    </lineage>
</organism>
<dbReference type="Proteomes" id="UP000637002">
    <property type="component" value="Unassembled WGS sequence"/>
</dbReference>
<dbReference type="CDD" id="cd06336">
    <property type="entry name" value="PBP1_ABC_ligand_binding-like"/>
    <property type="match status" value="1"/>
</dbReference>
<feature type="domain" description="Leucine-binding protein" evidence="5">
    <location>
        <begin position="43"/>
        <end position="373"/>
    </location>
</feature>
<dbReference type="InterPro" id="IPR028082">
    <property type="entry name" value="Peripla_BP_I"/>
</dbReference>
<dbReference type="InterPro" id="IPR051010">
    <property type="entry name" value="BCAA_transport"/>
</dbReference>
<evidence type="ECO:0000313" key="6">
    <source>
        <dbReference type="EMBL" id="GGC70026.1"/>
    </source>
</evidence>
<feature type="signal peptide" evidence="4">
    <location>
        <begin position="1"/>
        <end position="39"/>
    </location>
</feature>
<gene>
    <name evidence="6" type="ORF">GCM10010994_30740</name>
</gene>